<feature type="region of interest" description="Disordered" evidence="1">
    <location>
        <begin position="17"/>
        <end position="43"/>
    </location>
</feature>
<evidence type="ECO:0000259" key="3">
    <source>
        <dbReference type="Pfam" id="PF07510"/>
    </source>
</evidence>
<organism evidence="4 5">
    <name type="scientific">Raineyella fluvialis</name>
    <dbReference type="NCBI Taxonomy" id="2662261"/>
    <lineage>
        <taxon>Bacteria</taxon>
        <taxon>Bacillati</taxon>
        <taxon>Actinomycetota</taxon>
        <taxon>Actinomycetes</taxon>
        <taxon>Propionibacteriales</taxon>
        <taxon>Propionibacteriaceae</taxon>
        <taxon>Raineyella</taxon>
    </lineage>
</organism>
<dbReference type="EMBL" id="CP045725">
    <property type="protein sequence ID" value="QGF25264.1"/>
    <property type="molecule type" value="Genomic_DNA"/>
</dbReference>
<sequence length="240" mass="24816">MVVVTAALSGCAAASTLSSPVSAGSTTDASSTQSPSSADSRGTGTAVAALAALPVKGRAPKTGYQRSAFGQAWADVDRNGCDTRNDILRRDARDVTLKPGTNGCVVASGTLQDRYSGTAFRFVRGDGQVEIDHVVALSDAWQKGAQAWTAETRAAFANDPLNLVATESALNQQKGDGDAATWLPPYGAGRCAYVARQIAVKKTYGLWLTVAERDAMGRVLAGCPREPLPSGDDRAPLAAG</sequence>
<feature type="chain" id="PRO_5024367476" evidence="2">
    <location>
        <begin position="24"/>
        <end position="240"/>
    </location>
</feature>
<evidence type="ECO:0000256" key="1">
    <source>
        <dbReference type="SAM" id="MobiDB-lite"/>
    </source>
</evidence>
<dbReference type="KEGG" id="rain:Rai3103_14315"/>
<dbReference type="Proteomes" id="UP000386847">
    <property type="component" value="Chromosome"/>
</dbReference>
<dbReference type="AlphaFoldDB" id="A0A5Q2FI72"/>
<evidence type="ECO:0000313" key="4">
    <source>
        <dbReference type="EMBL" id="QGF25264.1"/>
    </source>
</evidence>
<gene>
    <name evidence="4" type="ORF">Rai3103_14315</name>
</gene>
<dbReference type="PANTHER" id="PTHR24094:SF15">
    <property type="entry name" value="AMP-DEPENDENT SYNTHETASE_LIGASE DOMAIN-CONTAINING PROTEIN-RELATED"/>
    <property type="match status" value="1"/>
</dbReference>
<dbReference type="InterPro" id="IPR011089">
    <property type="entry name" value="GmrSD_C"/>
</dbReference>
<protein>
    <submittedName>
        <fullName evidence="4">DUF1524 domain-containing protein</fullName>
    </submittedName>
</protein>
<proteinExistence type="predicted"/>
<reference evidence="4 5" key="1">
    <citation type="submission" date="2019-10" db="EMBL/GenBank/DDBJ databases">
        <title>Genomic analysis of Raineyella sp. CBA3103.</title>
        <authorList>
            <person name="Roh S.W."/>
        </authorList>
    </citation>
    <scope>NUCLEOTIDE SEQUENCE [LARGE SCALE GENOMIC DNA]</scope>
    <source>
        <strain evidence="4 5">CBA3103</strain>
    </source>
</reference>
<feature type="compositionally biased region" description="Low complexity" evidence="1">
    <location>
        <begin position="25"/>
        <end position="43"/>
    </location>
</feature>
<keyword evidence="5" id="KW-1185">Reference proteome</keyword>
<dbReference type="Pfam" id="PF07510">
    <property type="entry name" value="GmrSD_C"/>
    <property type="match status" value="1"/>
</dbReference>
<name>A0A5Q2FI72_9ACTN</name>
<evidence type="ECO:0000256" key="2">
    <source>
        <dbReference type="SAM" id="SignalP"/>
    </source>
</evidence>
<accession>A0A5Q2FI72</accession>
<dbReference type="PANTHER" id="PTHR24094">
    <property type="entry name" value="SECRETED PROTEIN"/>
    <property type="match status" value="1"/>
</dbReference>
<feature type="signal peptide" evidence="2">
    <location>
        <begin position="1"/>
        <end position="23"/>
    </location>
</feature>
<feature type="domain" description="GmrSD restriction endonucleases C-terminal" evidence="3">
    <location>
        <begin position="82"/>
        <end position="218"/>
    </location>
</feature>
<evidence type="ECO:0000313" key="5">
    <source>
        <dbReference type="Proteomes" id="UP000386847"/>
    </source>
</evidence>
<keyword evidence="2" id="KW-0732">Signal</keyword>